<feature type="binding site" evidence="7">
    <location>
        <position position="211"/>
    </location>
    <ligand>
        <name>L-glutamine</name>
        <dbReference type="ChEBI" id="CHEBI:58359"/>
    </ligand>
</feature>
<feature type="binding site" evidence="7">
    <location>
        <position position="217"/>
    </location>
    <ligand>
        <name>L-glutamine</name>
        <dbReference type="ChEBI" id="CHEBI:58359"/>
    </ligand>
</feature>
<sequence>MVDATEPTQFYAMHRHGFVRVASSTPRVLPADVAFNRDAILAEARRASAADVDLVVFPELALSSYAIDDLLMQTALLDAVEAAVATLVEESSGLTPLLLIGAPLRHEGRLYNCALAISRGRLLGVVPKSYLPNYREYYEKRWFAHGRGVVGRSIRVGGIEAPFGVDLLFEATDLPGFVVHAEICEDFWATHPPSSDGALAGATILANLSASNSTIGKSDERHLLCRSQSARAVAAYVYAAAGPGESTTDLAWDGQGVIYELGDLLAESERFPLEPGLTIADVDVGRVLAERLRTGTFNDAAEGLARPFRRIGFEHRPSFRDIGLMRRIRRFPFVPNRQEKLEEDCYEAFSIQVEGLARRFQATGSKTLVIGISGGLDSTHALIVAAKVCDRLGLPRTAILGFTMPGFATSDGTKSNAWALMRSTGITGDEIDIRPAARQMLADLGHPFADGEPAYDVTFENVQAGLRTDYLFRLANQRNGIVVGTGDLSELALGWCTYGVGDQMSHYAVNCGVPKTLIQYLIRWTARTQVDAETAGVLEAILATEISPELVPADASGAIQSTESKIGPYELHDFFLHQVMRWGHAPSKVAFLAWHAWRDAEAGLWPADFPRDARRSHDLATIRKWLEVFLWRFFAFSQFKRSAIPNGPKVSSAGALSPRGDWRAPSDSTARPWLDELARNVPEA</sequence>
<reference evidence="12 13" key="1">
    <citation type="submission" date="2020-08" db="EMBL/GenBank/DDBJ databases">
        <title>Genomic Encyclopedia of Type Strains, Phase IV (KMG-IV): sequencing the most valuable type-strain genomes for metagenomic binning, comparative biology and taxonomic classification.</title>
        <authorList>
            <person name="Goeker M."/>
        </authorList>
    </citation>
    <scope>NUCLEOTIDE SEQUENCE [LARGE SCALE GENOMIC DNA]</scope>
    <source>
        <strain evidence="12 13">DSM 101730</strain>
    </source>
</reference>
<feature type="binding site" evidence="7">
    <location>
        <position position="134"/>
    </location>
    <ligand>
        <name>L-glutamine</name>
        <dbReference type="ChEBI" id="CHEBI:58359"/>
    </ligand>
</feature>
<dbReference type="NCBIfam" id="NF002730">
    <property type="entry name" value="PRK02628.1"/>
    <property type="match status" value="1"/>
</dbReference>
<evidence type="ECO:0000256" key="2">
    <source>
        <dbReference type="ARBA" id="ARBA00007145"/>
    </source>
</evidence>
<dbReference type="InterPro" id="IPR014729">
    <property type="entry name" value="Rossmann-like_a/b/a_fold"/>
</dbReference>
<dbReference type="Pfam" id="PF00795">
    <property type="entry name" value="CN_hydrolase"/>
    <property type="match status" value="1"/>
</dbReference>
<dbReference type="GO" id="GO:0008795">
    <property type="term" value="F:NAD+ synthase activity"/>
    <property type="evidence" value="ECO:0007669"/>
    <property type="project" value="UniProtKB-UniRule"/>
</dbReference>
<feature type="active site" description="For glutaminase activity" evidence="7">
    <location>
        <position position="128"/>
    </location>
</feature>
<gene>
    <name evidence="7" type="primary">nadE</name>
    <name evidence="12" type="ORF">HNP73_003424</name>
</gene>
<accession>A0A840SN97</accession>
<evidence type="ECO:0000313" key="12">
    <source>
        <dbReference type="EMBL" id="MBB5223477.1"/>
    </source>
</evidence>
<feature type="region of interest" description="Disordered" evidence="10">
    <location>
        <begin position="649"/>
        <end position="670"/>
    </location>
</feature>
<evidence type="ECO:0000256" key="6">
    <source>
        <dbReference type="ARBA" id="ARBA00023027"/>
    </source>
</evidence>
<dbReference type="GO" id="GO:0009435">
    <property type="term" value="P:NAD+ biosynthetic process"/>
    <property type="evidence" value="ECO:0007669"/>
    <property type="project" value="UniProtKB-UniRule"/>
</dbReference>
<dbReference type="InterPro" id="IPR041856">
    <property type="entry name" value="NAD+_synth_C"/>
</dbReference>
<keyword evidence="6 7" id="KW-0520">NAD</keyword>
<keyword evidence="4 7" id="KW-0547">Nucleotide-binding</keyword>
<dbReference type="PANTHER" id="PTHR23090">
    <property type="entry name" value="NH 3 /GLUTAMINE-DEPENDENT NAD + SYNTHETASE"/>
    <property type="match status" value="1"/>
</dbReference>
<dbReference type="NCBIfam" id="TIGR00552">
    <property type="entry name" value="nadE"/>
    <property type="match status" value="1"/>
</dbReference>
<dbReference type="EC" id="6.3.5.1" evidence="7 8"/>
<dbReference type="AlphaFoldDB" id="A0A840SN97"/>
<dbReference type="UniPathway" id="UPA00253">
    <property type="reaction ID" value="UER00334"/>
</dbReference>
<evidence type="ECO:0000256" key="3">
    <source>
        <dbReference type="ARBA" id="ARBA00022598"/>
    </source>
</evidence>
<dbReference type="InterPro" id="IPR003694">
    <property type="entry name" value="NAD_synthase"/>
</dbReference>
<feature type="binding site" evidence="7">
    <location>
        <position position="490"/>
    </location>
    <ligand>
        <name>deamido-NAD(+)</name>
        <dbReference type="ChEBI" id="CHEBI:58437"/>
        <note>ligand shared between two neighboring subunits</note>
    </ligand>
</feature>
<evidence type="ECO:0000259" key="11">
    <source>
        <dbReference type="PROSITE" id="PS50263"/>
    </source>
</evidence>
<feature type="binding site" evidence="7">
    <location>
        <begin position="371"/>
        <end position="378"/>
    </location>
    <ligand>
        <name>ATP</name>
        <dbReference type="ChEBI" id="CHEBI:30616"/>
    </ligand>
</feature>
<feature type="binding site" evidence="7">
    <location>
        <position position="461"/>
    </location>
    <ligand>
        <name>deamido-NAD(+)</name>
        <dbReference type="ChEBI" id="CHEBI:58437"/>
        <note>ligand shared between two neighboring subunits</note>
    </ligand>
</feature>
<dbReference type="GO" id="GO:0005737">
    <property type="term" value="C:cytoplasm"/>
    <property type="evidence" value="ECO:0007669"/>
    <property type="project" value="InterPro"/>
</dbReference>
<dbReference type="Gene3D" id="3.40.50.620">
    <property type="entry name" value="HUPs"/>
    <property type="match status" value="1"/>
</dbReference>
<dbReference type="HAMAP" id="MF_02090">
    <property type="entry name" value="NadE_glutamine_dep"/>
    <property type="match status" value="1"/>
</dbReference>
<dbReference type="PANTHER" id="PTHR23090:SF9">
    <property type="entry name" value="GLUTAMINE-DEPENDENT NAD(+) SYNTHETASE"/>
    <property type="match status" value="1"/>
</dbReference>
<comment type="function">
    <text evidence="7">Catalyzes the ATP-dependent amidation of deamido-NAD to form NAD. Uses L-glutamine as a nitrogen source.</text>
</comment>
<comment type="catalytic activity">
    <reaction evidence="7 8">
        <text>deamido-NAD(+) + L-glutamine + ATP + H2O = L-glutamate + AMP + diphosphate + NAD(+) + H(+)</text>
        <dbReference type="Rhea" id="RHEA:24384"/>
        <dbReference type="ChEBI" id="CHEBI:15377"/>
        <dbReference type="ChEBI" id="CHEBI:15378"/>
        <dbReference type="ChEBI" id="CHEBI:29985"/>
        <dbReference type="ChEBI" id="CHEBI:30616"/>
        <dbReference type="ChEBI" id="CHEBI:33019"/>
        <dbReference type="ChEBI" id="CHEBI:57540"/>
        <dbReference type="ChEBI" id="CHEBI:58359"/>
        <dbReference type="ChEBI" id="CHEBI:58437"/>
        <dbReference type="ChEBI" id="CHEBI:456215"/>
        <dbReference type="EC" id="6.3.5.1"/>
    </reaction>
</comment>
<comment type="caution">
    <text evidence="12">The sequence shown here is derived from an EMBL/GenBank/DDBJ whole genome shotgun (WGS) entry which is preliminary data.</text>
</comment>
<dbReference type="FunFam" id="3.40.50.620:FF:000155">
    <property type="entry name" value="Glutamine-dependent NAD(+) synthetase"/>
    <property type="match status" value="1"/>
</dbReference>
<dbReference type="RefSeq" id="WP_184152306.1">
    <property type="nucleotide sequence ID" value="NZ_JACHFM010000003.1"/>
</dbReference>
<evidence type="ECO:0000256" key="4">
    <source>
        <dbReference type="ARBA" id="ARBA00022741"/>
    </source>
</evidence>
<keyword evidence="3 7" id="KW-0436">Ligase</keyword>
<feature type="active site" description="Proton acceptor; for glutaminase activity" evidence="7">
    <location>
        <position position="59"/>
    </location>
</feature>
<dbReference type="InterPro" id="IPR036526">
    <property type="entry name" value="C-N_Hydrolase_sf"/>
</dbReference>
<dbReference type="PIRSF" id="PIRSF006630">
    <property type="entry name" value="NADS_GAT"/>
    <property type="match status" value="1"/>
</dbReference>
<proteinExistence type="inferred from homology"/>
<organism evidence="12 13">
    <name type="scientific">Amaricoccus macauensis</name>
    <dbReference type="NCBI Taxonomy" id="57001"/>
    <lineage>
        <taxon>Bacteria</taxon>
        <taxon>Pseudomonadati</taxon>
        <taxon>Pseudomonadota</taxon>
        <taxon>Alphaproteobacteria</taxon>
        <taxon>Rhodobacterales</taxon>
        <taxon>Paracoccaceae</taxon>
        <taxon>Amaricoccus</taxon>
    </lineage>
</organism>
<feature type="binding site" evidence="7">
    <location>
        <position position="485"/>
    </location>
    <ligand>
        <name>ATP</name>
        <dbReference type="ChEBI" id="CHEBI:30616"/>
    </ligand>
</feature>
<dbReference type="GO" id="GO:0004359">
    <property type="term" value="F:glutaminase activity"/>
    <property type="evidence" value="ECO:0007669"/>
    <property type="project" value="InterPro"/>
</dbReference>
<feature type="active site" description="Nucleophile; for glutaminase activity" evidence="7">
    <location>
        <position position="184"/>
    </location>
</feature>
<dbReference type="InterPro" id="IPR003010">
    <property type="entry name" value="C-N_Hydrolase"/>
</dbReference>
<dbReference type="PROSITE" id="PS50263">
    <property type="entry name" value="CN_HYDROLASE"/>
    <property type="match status" value="1"/>
</dbReference>
<dbReference type="InterPro" id="IPR022310">
    <property type="entry name" value="NAD/GMP_synthase"/>
</dbReference>
<evidence type="ECO:0000256" key="7">
    <source>
        <dbReference type="HAMAP-Rule" id="MF_02090"/>
    </source>
</evidence>
<feature type="binding site" evidence="7">
    <location>
        <position position="640"/>
    </location>
    <ligand>
        <name>deamido-NAD(+)</name>
        <dbReference type="ChEBI" id="CHEBI:58437"/>
        <note>ligand shared between two neighboring subunits</note>
    </ligand>
</feature>
<dbReference type="GO" id="GO:0003952">
    <property type="term" value="F:NAD+ synthase (glutamine-hydrolyzing) activity"/>
    <property type="evidence" value="ECO:0007669"/>
    <property type="project" value="UniProtKB-UniRule"/>
</dbReference>
<dbReference type="CDD" id="cd00553">
    <property type="entry name" value="NAD_synthase"/>
    <property type="match status" value="1"/>
</dbReference>
<comment type="pathway">
    <text evidence="1 7 8">Cofactor biosynthesis; NAD(+) biosynthesis; NAD(+) from deamido-NAD(+) (L-Gln route): step 1/1.</text>
</comment>
<evidence type="ECO:0000256" key="8">
    <source>
        <dbReference type="PIRNR" id="PIRNR006630"/>
    </source>
</evidence>
<name>A0A840SN97_9RHOB</name>
<dbReference type="SUPFAM" id="SSF56317">
    <property type="entry name" value="Carbon-nitrogen hydrolase"/>
    <property type="match status" value="1"/>
</dbReference>
<keyword evidence="5 7" id="KW-0067">ATP-binding</keyword>
<dbReference type="Gene3D" id="1.10.10.1140">
    <property type="entry name" value="Glutamine-dependent NAD+ synthetase, C-terminal domain"/>
    <property type="match status" value="1"/>
</dbReference>
<feature type="domain" description="CN hydrolase" evidence="11">
    <location>
        <begin position="19"/>
        <end position="284"/>
    </location>
</feature>
<evidence type="ECO:0000313" key="13">
    <source>
        <dbReference type="Proteomes" id="UP000549457"/>
    </source>
</evidence>
<dbReference type="Proteomes" id="UP000549457">
    <property type="component" value="Unassembled WGS sequence"/>
</dbReference>
<dbReference type="CDD" id="cd07570">
    <property type="entry name" value="GAT_Gln-NAD-synth"/>
    <property type="match status" value="1"/>
</dbReference>
<evidence type="ECO:0000256" key="5">
    <source>
        <dbReference type="ARBA" id="ARBA00022840"/>
    </source>
</evidence>
<keyword evidence="13" id="KW-1185">Reference proteome</keyword>
<comment type="similarity">
    <text evidence="2 7 8">In the C-terminal section; belongs to the NAD synthetase family.</text>
</comment>
<evidence type="ECO:0000256" key="10">
    <source>
        <dbReference type="SAM" id="MobiDB-lite"/>
    </source>
</evidence>
<dbReference type="FunFam" id="1.10.10.1140:FF:000001">
    <property type="entry name" value="Glutamine-dependent NAD(+) synthetase"/>
    <property type="match status" value="1"/>
</dbReference>
<feature type="binding site" evidence="7">
    <location>
        <begin position="495"/>
        <end position="498"/>
    </location>
    <ligand>
        <name>deamido-NAD(+)</name>
        <dbReference type="ChEBI" id="CHEBI:58437"/>
        <note>ligand shared between two neighboring subunits</note>
    </ligand>
</feature>
<protein>
    <recommendedName>
        <fullName evidence="7 8">Glutamine-dependent NAD(+) synthetase</fullName>
        <ecNumber evidence="7 8">6.3.5.1</ecNumber>
    </recommendedName>
    <alternativeName>
        <fullName evidence="7 8">NAD(+) synthase [glutamine-hydrolyzing]</fullName>
    </alternativeName>
</protein>
<dbReference type="Pfam" id="PF02540">
    <property type="entry name" value="NAD_synthase"/>
    <property type="match status" value="1"/>
</dbReference>
<dbReference type="SUPFAM" id="SSF52402">
    <property type="entry name" value="Adenine nucleotide alpha hydrolases-like"/>
    <property type="match status" value="1"/>
</dbReference>
<evidence type="ECO:0000256" key="1">
    <source>
        <dbReference type="ARBA" id="ARBA00005188"/>
    </source>
</evidence>
<dbReference type="InterPro" id="IPR014445">
    <property type="entry name" value="Gln-dep_NAD_synthase"/>
</dbReference>
<comment type="similarity">
    <text evidence="9">Belongs to the NAD synthetase family.</text>
</comment>
<dbReference type="GO" id="GO:0005524">
    <property type="term" value="F:ATP binding"/>
    <property type="evidence" value="ECO:0007669"/>
    <property type="project" value="UniProtKB-UniRule"/>
</dbReference>
<dbReference type="Gene3D" id="3.60.110.10">
    <property type="entry name" value="Carbon-nitrogen hydrolase"/>
    <property type="match status" value="1"/>
</dbReference>
<dbReference type="EMBL" id="JACHFM010000003">
    <property type="protein sequence ID" value="MBB5223477.1"/>
    <property type="molecule type" value="Genomic_DNA"/>
</dbReference>
<evidence type="ECO:0000256" key="9">
    <source>
        <dbReference type="RuleBase" id="RU003811"/>
    </source>
</evidence>